<evidence type="ECO:0000313" key="12">
    <source>
        <dbReference type="EMBL" id="KAF0293380.1"/>
    </source>
</evidence>
<evidence type="ECO:0000256" key="10">
    <source>
        <dbReference type="SAM" id="Coils"/>
    </source>
</evidence>
<keyword evidence="13" id="KW-1185">Reference proteome</keyword>
<evidence type="ECO:0000256" key="11">
    <source>
        <dbReference type="SAM" id="MobiDB-lite"/>
    </source>
</evidence>
<dbReference type="AlphaFoldDB" id="A0A6A4VPM9"/>
<dbReference type="Proteomes" id="UP000440578">
    <property type="component" value="Unassembled WGS sequence"/>
</dbReference>
<evidence type="ECO:0000256" key="8">
    <source>
        <dbReference type="ARBA" id="ARBA00023273"/>
    </source>
</evidence>
<feature type="region of interest" description="Disordered" evidence="11">
    <location>
        <begin position="1"/>
        <end position="33"/>
    </location>
</feature>
<evidence type="ECO:0000256" key="3">
    <source>
        <dbReference type="ARBA" id="ARBA00022490"/>
    </source>
</evidence>
<keyword evidence="7" id="KW-0206">Cytoskeleton</keyword>
<comment type="subunit">
    <text evidence="9">Microtubule inner protein component of sperm flagellar doublet microtubules.</text>
</comment>
<evidence type="ECO:0000256" key="6">
    <source>
        <dbReference type="ARBA" id="ARBA00023069"/>
    </source>
</evidence>
<accession>A0A6A4VPM9</accession>
<name>A0A6A4VPM9_AMPAM</name>
<organism evidence="12 13">
    <name type="scientific">Amphibalanus amphitrite</name>
    <name type="common">Striped barnacle</name>
    <name type="synonym">Balanus amphitrite</name>
    <dbReference type="NCBI Taxonomy" id="1232801"/>
    <lineage>
        <taxon>Eukaryota</taxon>
        <taxon>Metazoa</taxon>
        <taxon>Ecdysozoa</taxon>
        <taxon>Arthropoda</taxon>
        <taxon>Crustacea</taxon>
        <taxon>Multicrustacea</taxon>
        <taxon>Cirripedia</taxon>
        <taxon>Thoracica</taxon>
        <taxon>Thoracicalcarea</taxon>
        <taxon>Balanomorpha</taxon>
        <taxon>Balanoidea</taxon>
        <taxon>Balanidae</taxon>
        <taxon>Amphibalaninae</taxon>
        <taxon>Amphibalanus</taxon>
    </lineage>
</organism>
<comment type="subcellular location">
    <subcellularLocation>
        <location evidence="1">Cytoplasm</location>
        <location evidence="1">Cytoskeleton</location>
        <location evidence="1">Flagellum axoneme</location>
    </subcellularLocation>
</comment>
<proteinExistence type="inferred from homology"/>
<keyword evidence="6" id="KW-0969">Cilium</keyword>
<reference evidence="12 13" key="1">
    <citation type="submission" date="2019-07" db="EMBL/GenBank/DDBJ databases">
        <title>Draft genome assembly of a fouling barnacle, Amphibalanus amphitrite (Darwin, 1854): The first reference genome for Thecostraca.</title>
        <authorList>
            <person name="Kim W."/>
        </authorList>
    </citation>
    <scope>NUCLEOTIDE SEQUENCE [LARGE SCALE GENOMIC DNA]</scope>
    <source>
        <strain evidence="12">SNU_AA5</strain>
        <tissue evidence="12">Soma without cirri and trophi</tissue>
    </source>
</reference>
<feature type="compositionally biased region" description="Basic and acidic residues" evidence="11">
    <location>
        <begin position="17"/>
        <end position="33"/>
    </location>
</feature>
<dbReference type="EMBL" id="VIIS01001750">
    <property type="protein sequence ID" value="KAF0293380.1"/>
    <property type="molecule type" value="Genomic_DNA"/>
</dbReference>
<evidence type="ECO:0000256" key="4">
    <source>
        <dbReference type="ARBA" id="ARBA00022846"/>
    </source>
</evidence>
<keyword evidence="4" id="KW-0282">Flagellum</keyword>
<dbReference type="PANTHER" id="PTHR14517:SF6">
    <property type="entry name" value="RE41410P"/>
    <property type="match status" value="1"/>
</dbReference>
<evidence type="ECO:0000256" key="2">
    <source>
        <dbReference type="ARBA" id="ARBA00006875"/>
    </source>
</evidence>
<keyword evidence="5 10" id="KW-0175">Coiled coil</keyword>
<feature type="coiled-coil region" evidence="10">
    <location>
        <begin position="77"/>
        <end position="150"/>
    </location>
</feature>
<dbReference type="PANTHER" id="PTHR14517">
    <property type="entry name" value="RIB43A-RELATED"/>
    <property type="match status" value="1"/>
</dbReference>
<evidence type="ECO:0000313" key="13">
    <source>
        <dbReference type="Proteomes" id="UP000440578"/>
    </source>
</evidence>
<dbReference type="InterPro" id="IPR008805">
    <property type="entry name" value="RIB43A"/>
</dbReference>
<dbReference type="OrthoDB" id="429119at2759"/>
<evidence type="ECO:0000256" key="5">
    <source>
        <dbReference type="ARBA" id="ARBA00023054"/>
    </source>
</evidence>
<comment type="similarity">
    <text evidence="2">Belongs to the RIB43A family.</text>
</comment>
<evidence type="ECO:0000256" key="7">
    <source>
        <dbReference type="ARBA" id="ARBA00023212"/>
    </source>
</evidence>
<evidence type="ECO:0000256" key="1">
    <source>
        <dbReference type="ARBA" id="ARBA00004611"/>
    </source>
</evidence>
<comment type="caution">
    <text evidence="12">The sequence shown here is derived from an EMBL/GenBank/DDBJ whole genome shotgun (WGS) entry which is preliminary data.</text>
</comment>
<gene>
    <name evidence="12" type="primary">RIBC2_0</name>
    <name evidence="12" type="ORF">FJT64_008771</name>
</gene>
<protein>
    <submittedName>
        <fullName evidence="12">RIB43A-like with coiled-coils protein 2</fullName>
    </submittedName>
</protein>
<dbReference type="Pfam" id="PF05914">
    <property type="entry name" value="RIB43A"/>
    <property type="match status" value="1"/>
</dbReference>
<sequence>MAHLRQANSEINQALAVERRQTEEAQRQHELEDNRAEVRNALYGDFLTETPYAAISSMGSRRVQVDRYKGLLPEERARLKHEQLQQLEEDRRRQQLQRQEHERWEQKTLAQARLGVLKDRQQGRTERQLREQLAQENQRLAMEQQKKREMFDKHVYTNVPSEAFFSQFNTSTR</sequence>
<keyword evidence="8" id="KW-0966">Cell projection</keyword>
<feature type="compositionally biased region" description="Polar residues" evidence="11">
    <location>
        <begin position="1"/>
        <end position="12"/>
    </location>
</feature>
<evidence type="ECO:0000256" key="9">
    <source>
        <dbReference type="ARBA" id="ARBA00046435"/>
    </source>
</evidence>
<keyword evidence="3" id="KW-0963">Cytoplasm</keyword>